<dbReference type="EMBL" id="RXFQ01000001">
    <property type="protein sequence ID" value="RSZ44908.1"/>
    <property type="molecule type" value="Genomic_DNA"/>
</dbReference>
<keyword evidence="4" id="KW-1185">Reference proteome</keyword>
<dbReference type="InterPro" id="IPR007345">
    <property type="entry name" value="Polysacch_pyruvyl_Trfase"/>
</dbReference>
<dbReference type="EMBL" id="RQXU01000002">
    <property type="protein sequence ID" value="RRH91645.1"/>
    <property type="molecule type" value="Genomic_DNA"/>
</dbReference>
<dbReference type="Pfam" id="PF04230">
    <property type="entry name" value="PS_pyruv_trans"/>
    <property type="match status" value="1"/>
</dbReference>
<evidence type="ECO:0000313" key="2">
    <source>
        <dbReference type="EMBL" id="RRH91645.1"/>
    </source>
</evidence>
<keyword evidence="2" id="KW-0808">Transferase</keyword>
<reference evidence="3 4" key="2">
    <citation type="submission" date="2018-12" db="EMBL/GenBank/DDBJ databases">
        <title>The genome sequences of strain 502.</title>
        <authorList>
            <person name="Gao J."/>
            <person name="Sun J."/>
        </authorList>
    </citation>
    <scope>NUCLEOTIDE SEQUENCE [LARGE SCALE GENOMIC DNA]</scope>
    <source>
        <strain evidence="3 4">502</strain>
    </source>
</reference>
<sequence length="387" mass="42729">MLDSQMKKILICAVPFSDNLGDGVIAASLAHIAGLKYPQARVEFLDIAGRLGFEEENLRGGGAFRLFAKLPSLIRSVIVFLYCLKGYFLGWRKNWKAAVDDADLIVIGGGQLFCDVALNFPAKLFLLSRLLRGKKVVILSVGVTAKWSFLGRFLVGRFLKNARPAFYATRDQESASNLHNYFRIPRSDIQVVPDPALICADAFSEELSPEKNWDIGICVSSLDALVMNSEYESSNSTQSAKFFATLAESLRAEGKRVLYFTNGASEDNKVLEEISSASDAPKSIFLVPRHPDELVALISACSCIVAHRLHANIVAYGLNIPSIGMNWDKKVESFFELTGRKRYLFDLSPRVEKLGTSVLGLLDDRHPDRKALDALRSQVVAGIHALI</sequence>
<comment type="caution">
    <text evidence="2">The sequence shown here is derived from an EMBL/GenBank/DDBJ whole genome shotgun (WGS) entry which is preliminary data.</text>
</comment>
<dbReference type="PANTHER" id="PTHR36836">
    <property type="entry name" value="COLANIC ACID BIOSYNTHESIS PROTEIN WCAK"/>
    <property type="match status" value="1"/>
</dbReference>
<dbReference type="Proteomes" id="UP000271137">
    <property type="component" value="Unassembled WGS sequence"/>
</dbReference>
<dbReference type="GO" id="GO:0016740">
    <property type="term" value="F:transferase activity"/>
    <property type="evidence" value="ECO:0007669"/>
    <property type="project" value="UniProtKB-KW"/>
</dbReference>
<dbReference type="AlphaFoldDB" id="A0A3P3EZ82"/>
<protein>
    <submittedName>
        <fullName evidence="2">Polysaccharide pyruvyl transferase family protein</fullName>
    </submittedName>
</protein>
<organism evidence="2 5">
    <name type="scientific">Variovorax beijingensis</name>
    <dbReference type="NCBI Taxonomy" id="2496117"/>
    <lineage>
        <taxon>Bacteria</taxon>
        <taxon>Pseudomonadati</taxon>
        <taxon>Pseudomonadota</taxon>
        <taxon>Betaproteobacteria</taxon>
        <taxon>Burkholderiales</taxon>
        <taxon>Comamonadaceae</taxon>
        <taxon>Variovorax</taxon>
    </lineage>
</organism>
<gene>
    <name evidence="2" type="ORF">EH244_05325</name>
    <name evidence="3" type="ORF">EJO66_02755</name>
</gene>
<proteinExistence type="predicted"/>
<evidence type="ECO:0000313" key="5">
    <source>
        <dbReference type="Proteomes" id="UP000271590"/>
    </source>
</evidence>
<feature type="domain" description="Polysaccharide pyruvyl transferase" evidence="1">
    <location>
        <begin position="19"/>
        <end position="328"/>
    </location>
</feature>
<evidence type="ECO:0000313" key="4">
    <source>
        <dbReference type="Proteomes" id="UP000271137"/>
    </source>
</evidence>
<evidence type="ECO:0000259" key="1">
    <source>
        <dbReference type="Pfam" id="PF04230"/>
    </source>
</evidence>
<evidence type="ECO:0000313" key="3">
    <source>
        <dbReference type="EMBL" id="RSZ44908.1"/>
    </source>
</evidence>
<name>A0A3P3EZ82_9BURK</name>
<dbReference type="Proteomes" id="UP000271590">
    <property type="component" value="Unassembled WGS sequence"/>
</dbReference>
<dbReference type="Gene3D" id="3.40.50.2000">
    <property type="entry name" value="Glycogen Phosphorylase B"/>
    <property type="match status" value="1"/>
</dbReference>
<dbReference type="PANTHER" id="PTHR36836:SF1">
    <property type="entry name" value="COLANIC ACID BIOSYNTHESIS PROTEIN WCAK"/>
    <property type="match status" value="1"/>
</dbReference>
<accession>A0A3P3EZ82</accession>
<reference evidence="2 5" key="1">
    <citation type="submission" date="2018-11" db="EMBL/GenBank/DDBJ databases">
        <title>The genome of Variovorax sp T529.</title>
        <authorList>
            <person name="Gao J."/>
        </authorList>
    </citation>
    <scope>NUCLEOTIDE SEQUENCE [LARGE SCALE GENOMIC DNA]</scope>
    <source>
        <strain evidence="2 5">T529</strain>
    </source>
</reference>